<dbReference type="KEGG" id="vg:55630592"/>
<evidence type="ECO:0000313" key="2">
    <source>
        <dbReference type="Proteomes" id="UP000501526"/>
    </source>
</evidence>
<keyword evidence="2" id="KW-1185">Reference proteome</keyword>
<name>A0A6M3SVT5_9CAUD</name>
<dbReference type="EMBL" id="MT310850">
    <property type="protein sequence ID" value="QJD49659.1"/>
    <property type="molecule type" value="Genomic_DNA"/>
</dbReference>
<dbReference type="RefSeq" id="YP_009859494.1">
    <property type="nucleotide sequence ID" value="NC_048876.1"/>
</dbReference>
<accession>A0A6M3SVT5</accession>
<sequence>MTTMEEYMLSTSDNPFNPFTQWEQWFAFDAREGYHTPSYLARVVRTSSELSEADQQLALNDGIDEILEFNLTGNYIKVMKPPGSDQS</sequence>
<dbReference type="GeneID" id="55630592"/>
<proteinExistence type="predicted"/>
<organism evidence="1 2">
    <name type="scientific">Gordonia phage Secretariat</name>
    <dbReference type="NCBI Taxonomy" id="2725616"/>
    <lineage>
        <taxon>Viruses</taxon>
        <taxon>Duplodnaviria</taxon>
        <taxon>Heunggongvirae</taxon>
        <taxon>Uroviricota</taxon>
        <taxon>Caudoviricetes</taxon>
        <taxon>Deejayvirinae</taxon>
        <taxon>Secretariatvirus</taxon>
        <taxon>Secretariatvirus secretariat</taxon>
    </lineage>
</organism>
<evidence type="ECO:0000313" key="1">
    <source>
        <dbReference type="EMBL" id="QJD49659.1"/>
    </source>
</evidence>
<protein>
    <submittedName>
        <fullName evidence="1">Uncharacterized protein</fullName>
    </submittedName>
</protein>
<reference evidence="1 2" key="1">
    <citation type="submission" date="2020-04" db="EMBL/GenBank/DDBJ databases">
        <authorList>
            <person name="Chase M.A."/>
            <person name="Coleman C.N."/>
            <person name="Cunha M.O."/>
            <person name="Daffner M."/>
            <person name="Deam C.J."/>
            <person name="Deloso L.J."/>
            <person name="Desomma A.M."/>
            <person name="Gallardo J."/>
            <person name="Horne M.E."/>
            <person name="Kanahan O.P."/>
            <person name="Lam V."/>
            <person name="Morgan R.T."/>
            <person name="Mustor E.M."/>
            <person name="Ricardo-Iglesias M."/>
            <person name="Sartorio C.J."/>
            <person name="Sciacchitano A.R."/>
            <person name="Tvenstrup A.W."/>
            <person name="Wood A.R."/>
            <person name="Pollenz R.S."/>
            <person name="Garlena R.A."/>
            <person name="Russell D.A."/>
            <person name="Pope W.H."/>
            <person name="Jacobs-Sera D."/>
            <person name="Hatfull G.F."/>
        </authorList>
    </citation>
    <scope>NUCLEOTIDE SEQUENCE [LARGE SCALE GENOMIC DNA]</scope>
</reference>
<gene>
    <name evidence="1" type="primary">84</name>
    <name evidence="1" type="ORF">SEA_SECRETARIAT_84</name>
</gene>
<dbReference type="Proteomes" id="UP000501526">
    <property type="component" value="Segment"/>
</dbReference>